<organism evidence="2 3">
    <name type="scientific">Aegilops tauschii subsp. strangulata</name>
    <name type="common">Goatgrass</name>
    <dbReference type="NCBI Taxonomy" id="200361"/>
    <lineage>
        <taxon>Eukaryota</taxon>
        <taxon>Viridiplantae</taxon>
        <taxon>Streptophyta</taxon>
        <taxon>Embryophyta</taxon>
        <taxon>Tracheophyta</taxon>
        <taxon>Spermatophyta</taxon>
        <taxon>Magnoliopsida</taxon>
        <taxon>Liliopsida</taxon>
        <taxon>Poales</taxon>
        <taxon>Poaceae</taxon>
        <taxon>BOP clade</taxon>
        <taxon>Pooideae</taxon>
        <taxon>Triticodae</taxon>
        <taxon>Triticeae</taxon>
        <taxon>Triticinae</taxon>
        <taxon>Aegilops</taxon>
    </lineage>
</organism>
<evidence type="ECO:0000313" key="3">
    <source>
        <dbReference type="Proteomes" id="UP000015105"/>
    </source>
</evidence>
<proteinExistence type="predicted"/>
<accession>A0A452YR78</accession>
<evidence type="ECO:0000313" key="2">
    <source>
        <dbReference type="EnsemblPlants" id="AET1Gv20509400.18"/>
    </source>
</evidence>
<sequence length="74" mass="8417">MLQAGGKQGETRQGRKTEEDNIQTKVLKNNTQQLCSKHNRWTLVVHGNKSIRGIKVHRSSIYMLKGLLLLCDIT</sequence>
<dbReference type="Proteomes" id="UP000015105">
    <property type="component" value="Chromosome 1D"/>
</dbReference>
<name>A0A452YR78_AEGTS</name>
<dbReference type="Gramene" id="AET1Gv20509400.18">
    <property type="protein sequence ID" value="AET1Gv20509400.18"/>
    <property type="gene ID" value="AET1Gv20509400"/>
</dbReference>
<feature type="region of interest" description="Disordered" evidence="1">
    <location>
        <begin position="1"/>
        <end position="23"/>
    </location>
</feature>
<reference evidence="2" key="5">
    <citation type="journal article" date="2021" name="G3 (Bethesda)">
        <title>Aegilops tauschii genome assembly Aet v5.0 features greater sequence contiguity and improved annotation.</title>
        <authorList>
            <person name="Wang L."/>
            <person name="Zhu T."/>
            <person name="Rodriguez J.C."/>
            <person name="Deal K.R."/>
            <person name="Dubcovsky J."/>
            <person name="McGuire P.E."/>
            <person name="Lux T."/>
            <person name="Spannagl M."/>
            <person name="Mayer K.F.X."/>
            <person name="Baldrich P."/>
            <person name="Meyers B.C."/>
            <person name="Huo N."/>
            <person name="Gu Y.Q."/>
            <person name="Zhou H."/>
            <person name="Devos K.M."/>
            <person name="Bennetzen J.L."/>
            <person name="Unver T."/>
            <person name="Budak H."/>
            <person name="Gulick P.J."/>
            <person name="Galiba G."/>
            <person name="Kalapos B."/>
            <person name="Nelson D.R."/>
            <person name="Li P."/>
            <person name="You F.M."/>
            <person name="Luo M.C."/>
            <person name="Dvorak J."/>
        </authorList>
    </citation>
    <scope>NUCLEOTIDE SEQUENCE [LARGE SCALE GENOMIC DNA]</scope>
    <source>
        <strain evidence="2">cv. AL8/78</strain>
    </source>
</reference>
<protein>
    <submittedName>
        <fullName evidence="2">Uncharacterized protein</fullName>
    </submittedName>
</protein>
<reference evidence="3" key="1">
    <citation type="journal article" date="2014" name="Science">
        <title>Ancient hybridizations among the ancestral genomes of bread wheat.</title>
        <authorList>
            <consortium name="International Wheat Genome Sequencing Consortium,"/>
            <person name="Marcussen T."/>
            <person name="Sandve S.R."/>
            <person name="Heier L."/>
            <person name="Spannagl M."/>
            <person name="Pfeifer M."/>
            <person name="Jakobsen K.S."/>
            <person name="Wulff B.B."/>
            <person name="Steuernagel B."/>
            <person name="Mayer K.F."/>
            <person name="Olsen O.A."/>
        </authorList>
    </citation>
    <scope>NUCLEOTIDE SEQUENCE [LARGE SCALE GENOMIC DNA]</scope>
    <source>
        <strain evidence="3">cv. AL8/78</strain>
    </source>
</reference>
<keyword evidence="3" id="KW-1185">Reference proteome</keyword>
<evidence type="ECO:0000256" key="1">
    <source>
        <dbReference type="SAM" id="MobiDB-lite"/>
    </source>
</evidence>
<dbReference type="AlphaFoldDB" id="A0A452YR78"/>
<reference evidence="2" key="3">
    <citation type="journal article" date="2017" name="Nature">
        <title>Genome sequence of the progenitor of the wheat D genome Aegilops tauschii.</title>
        <authorList>
            <person name="Luo M.C."/>
            <person name="Gu Y.Q."/>
            <person name="Puiu D."/>
            <person name="Wang H."/>
            <person name="Twardziok S.O."/>
            <person name="Deal K.R."/>
            <person name="Huo N."/>
            <person name="Zhu T."/>
            <person name="Wang L."/>
            <person name="Wang Y."/>
            <person name="McGuire P.E."/>
            <person name="Liu S."/>
            <person name="Long H."/>
            <person name="Ramasamy R.K."/>
            <person name="Rodriguez J.C."/>
            <person name="Van S.L."/>
            <person name="Yuan L."/>
            <person name="Wang Z."/>
            <person name="Xia Z."/>
            <person name="Xiao L."/>
            <person name="Anderson O.D."/>
            <person name="Ouyang S."/>
            <person name="Liang Y."/>
            <person name="Zimin A.V."/>
            <person name="Pertea G."/>
            <person name="Qi P."/>
            <person name="Bennetzen J.L."/>
            <person name="Dai X."/>
            <person name="Dawson M.W."/>
            <person name="Muller H.G."/>
            <person name="Kugler K."/>
            <person name="Rivarola-Duarte L."/>
            <person name="Spannagl M."/>
            <person name="Mayer K.F.X."/>
            <person name="Lu F.H."/>
            <person name="Bevan M.W."/>
            <person name="Leroy P."/>
            <person name="Li P."/>
            <person name="You F.M."/>
            <person name="Sun Q."/>
            <person name="Liu Z."/>
            <person name="Lyons E."/>
            <person name="Wicker T."/>
            <person name="Salzberg S.L."/>
            <person name="Devos K.M."/>
            <person name="Dvorak J."/>
        </authorList>
    </citation>
    <scope>NUCLEOTIDE SEQUENCE [LARGE SCALE GENOMIC DNA]</scope>
    <source>
        <strain evidence="2">cv. AL8/78</strain>
    </source>
</reference>
<dbReference type="EnsemblPlants" id="AET1Gv20509400.18">
    <property type="protein sequence ID" value="AET1Gv20509400.18"/>
    <property type="gene ID" value="AET1Gv20509400"/>
</dbReference>
<reference evidence="3" key="2">
    <citation type="journal article" date="2017" name="Nat. Plants">
        <title>The Aegilops tauschii genome reveals multiple impacts of transposons.</title>
        <authorList>
            <person name="Zhao G."/>
            <person name="Zou C."/>
            <person name="Li K."/>
            <person name="Wang K."/>
            <person name="Li T."/>
            <person name="Gao L."/>
            <person name="Zhang X."/>
            <person name="Wang H."/>
            <person name="Yang Z."/>
            <person name="Liu X."/>
            <person name="Jiang W."/>
            <person name="Mao L."/>
            <person name="Kong X."/>
            <person name="Jiao Y."/>
            <person name="Jia J."/>
        </authorList>
    </citation>
    <scope>NUCLEOTIDE SEQUENCE [LARGE SCALE GENOMIC DNA]</scope>
    <source>
        <strain evidence="3">cv. AL8/78</strain>
    </source>
</reference>
<feature type="compositionally biased region" description="Basic and acidic residues" evidence="1">
    <location>
        <begin position="9"/>
        <end position="19"/>
    </location>
</feature>
<reference evidence="2" key="4">
    <citation type="submission" date="2019-03" db="UniProtKB">
        <authorList>
            <consortium name="EnsemblPlants"/>
        </authorList>
    </citation>
    <scope>IDENTIFICATION</scope>
</reference>